<name>A0A6L5YBS2_9BACT</name>
<feature type="domain" description="Glycerol-3-phosphate dehydrogenase NAD-dependent N-terminal" evidence="2">
    <location>
        <begin position="5"/>
        <end position="104"/>
    </location>
</feature>
<evidence type="ECO:0000259" key="3">
    <source>
        <dbReference type="Pfam" id="PF02317"/>
    </source>
</evidence>
<dbReference type="InterPro" id="IPR003421">
    <property type="entry name" value="Opine_DH"/>
</dbReference>
<dbReference type="Pfam" id="PF01210">
    <property type="entry name" value="NAD_Gly3P_dh_N"/>
    <property type="match status" value="1"/>
</dbReference>
<gene>
    <name evidence="4" type="ORF">FYJ74_06540</name>
</gene>
<dbReference type="InterPro" id="IPR051729">
    <property type="entry name" value="Opine/Lysopine_DH"/>
</dbReference>
<sequence>MEASVTVIGAGNGGTAIAAYLSSQGVKVNLCDLFPQYITGIQQASGINLTVNGRTSHCQLNLVTTDIPLAIQDIHLIMVVTPSFTHRLIAKACCNALEEGQTVILNPGRTGGALDFLNVIRSRGCKADVTIAEAQTLIYACRKTGPSSVEISGIKKKILLGALPANRTEQVLVMLKPFYPQFVAAKNCLETSLSNIGALFHPTPLLLNIGRVESETGGFRYYLDGISPSVAVLVKEIDNERMAVAAAYGVSVLSAEEWLVESYDTHGEDLYHLIQNNAAYSTIKAPKTIDARYITEDVPMSLVPISELGRKAGIATPNIDAVIQLTSAIYKRDFRASGRCLKNLGLDSMEREQIIHYFETGSLATVDPNWH</sequence>
<dbReference type="Gene3D" id="3.40.50.720">
    <property type="entry name" value="NAD(P)-binding Rossmann-like Domain"/>
    <property type="match status" value="1"/>
</dbReference>
<organism evidence="4 5">
    <name type="scientific">Pyramidobacter porci</name>
    <dbReference type="NCBI Taxonomy" id="2605789"/>
    <lineage>
        <taxon>Bacteria</taxon>
        <taxon>Thermotogati</taxon>
        <taxon>Synergistota</taxon>
        <taxon>Synergistia</taxon>
        <taxon>Synergistales</taxon>
        <taxon>Dethiosulfovibrionaceae</taxon>
        <taxon>Pyramidobacter</taxon>
    </lineage>
</organism>
<dbReference type="InterPro" id="IPR013328">
    <property type="entry name" value="6PGD_dom2"/>
</dbReference>
<evidence type="ECO:0000259" key="2">
    <source>
        <dbReference type="Pfam" id="PF01210"/>
    </source>
</evidence>
<dbReference type="Proteomes" id="UP000473699">
    <property type="component" value="Unassembled WGS sequence"/>
</dbReference>
<dbReference type="GO" id="GO:0051287">
    <property type="term" value="F:NAD binding"/>
    <property type="evidence" value="ECO:0007669"/>
    <property type="project" value="InterPro"/>
</dbReference>
<dbReference type="EMBL" id="VUNH01000006">
    <property type="protein sequence ID" value="MST55690.1"/>
    <property type="molecule type" value="Genomic_DNA"/>
</dbReference>
<dbReference type="InterPro" id="IPR008927">
    <property type="entry name" value="6-PGluconate_DH-like_C_sf"/>
</dbReference>
<reference evidence="4 5" key="1">
    <citation type="submission" date="2019-08" db="EMBL/GenBank/DDBJ databases">
        <title>In-depth cultivation of the pig gut microbiome towards novel bacterial diversity and tailored functional studies.</title>
        <authorList>
            <person name="Wylensek D."/>
            <person name="Hitch T.C.A."/>
            <person name="Clavel T."/>
        </authorList>
    </citation>
    <scope>NUCLEOTIDE SEQUENCE [LARGE SCALE GENOMIC DNA]</scope>
    <source>
        <strain evidence="4 5">SM-530-WT-4B</strain>
    </source>
</reference>
<dbReference type="GO" id="GO:0046168">
    <property type="term" value="P:glycerol-3-phosphate catabolic process"/>
    <property type="evidence" value="ECO:0007669"/>
    <property type="project" value="InterPro"/>
</dbReference>
<dbReference type="InterPro" id="IPR011128">
    <property type="entry name" value="G3P_DH_NAD-dep_N"/>
</dbReference>
<dbReference type="InterPro" id="IPR036291">
    <property type="entry name" value="NAD(P)-bd_dom_sf"/>
</dbReference>
<dbReference type="Gene3D" id="1.10.1040.10">
    <property type="entry name" value="N-(1-d-carboxylethyl)-l-norvaline Dehydrogenase, domain 2"/>
    <property type="match status" value="1"/>
</dbReference>
<comment type="caution">
    <text evidence="4">The sequence shown here is derived from an EMBL/GenBank/DDBJ whole genome shotgun (WGS) entry which is preliminary data.</text>
</comment>
<dbReference type="GO" id="GO:0016616">
    <property type="term" value="F:oxidoreductase activity, acting on the CH-OH group of donors, NAD or NADP as acceptor"/>
    <property type="evidence" value="ECO:0007669"/>
    <property type="project" value="InterPro"/>
</dbReference>
<keyword evidence="5" id="KW-1185">Reference proteome</keyword>
<dbReference type="SUPFAM" id="SSF51735">
    <property type="entry name" value="NAD(P)-binding Rossmann-fold domains"/>
    <property type="match status" value="1"/>
</dbReference>
<dbReference type="PANTHER" id="PTHR38015:SF1">
    <property type="entry name" value="OPINE DEHYDROGENASE DOMAIN-CONTAINING PROTEIN"/>
    <property type="match status" value="1"/>
</dbReference>
<dbReference type="AlphaFoldDB" id="A0A6L5YBS2"/>
<keyword evidence="1" id="KW-0560">Oxidoreductase</keyword>
<proteinExistence type="predicted"/>
<dbReference type="SUPFAM" id="SSF48179">
    <property type="entry name" value="6-phosphogluconate dehydrogenase C-terminal domain-like"/>
    <property type="match status" value="1"/>
</dbReference>
<evidence type="ECO:0000313" key="5">
    <source>
        <dbReference type="Proteomes" id="UP000473699"/>
    </source>
</evidence>
<dbReference type="PANTHER" id="PTHR38015">
    <property type="entry name" value="BLR6086 PROTEIN"/>
    <property type="match status" value="1"/>
</dbReference>
<evidence type="ECO:0000256" key="1">
    <source>
        <dbReference type="ARBA" id="ARBA00023002"/>
    </source>
</evidence>
<protein>
    <recommendedName>
        <fullName evidence="6">Opine dehydrogenase</fullName>
    </recommendedName>
</protein>
<accession>A0A6L5YBS2</accession>
<evidence type="ECO:0000313" key="4">
    <source>
        <dbReference type="EMBL" id="MST55690.1"/>
    </source>
</evidence>
<dbReference type="RefSeq" id="WP_154528786.1">
    <property type="nucleotide sequence ID" value="NZ_VUNH01000006.1"/>
</dbReference>
<evidence type="ECO:0008006" key="6">
    <source>
        <dbReference type="Google" id="ProtNLM"/>
    </source>
</evidence>
<feature type="domain" description="Opine dehydrogenase" evidence="3">
    <location>
        <begin position="185"/>
        <end position="329"/>
    </location>
</feature>
<dbReference type="Pfam" id="PF02317">
    <property type="entry name" value="Octopine_DH"/>
    <property type="match status" value="1"/>
</dbReference>